<name>A0A318U5S0_9RHOB</name>
<keyword evidence="5" id="KW-0239">DNA-directed DNA polymerase</keyword>
<dbReference type="GO" id="GO:0003887">
    <property type="term" value="F:DNA-directed DNA polymerase activity"/>
    <property type="evidence" value="ECO:0007669"/>
    <property type="project" value="UniProtKB-KW"/>
</dbReference>
<dbReference type="InterPro" id="IPR005790">
    <property type="entry name" value="DNA_polIII_delta"/>
</dbReference>
<dbReference type="EMBL" id="QJTK01000002">
    <property type="protein sequence ID" value="PYF11726.1"/>
    <property type="molecule type" value="Genomic_DNA"/>
</dbReference>
<dbReference type="PANTHER" id="PTHR34388">
    <property type="entry name" value="DNA POLYMERASE III SUBUNIT DELTA"/>
    <property type="match status" value="1"/>
</dbReference>
<dbReference type="AlphaFoldDB" id="A0A318U5S0"/>
<organism evidence="8 9">
    <name type="scientific">Rhodobacter viridis</name>
    <dbReference type="NCBI Taxonomy" id="1054202"/>
    <lineage>
        <taxon>Bacteria</taxon>
        <taxon>Pseudomonadati</taxon>
        <taxon>Pseudomonadota</taxon>
        <taxon>Alphaproteobacteria</taxon>
        <taxon>Rhodobacterales</taxon>
        <taxon>Rhodobacter group</taxon>
        <taxon>Rhodobacter</taxon>
    </lineage>
</organism>
<keyword evidence="3" id="KW-0548">Nucleotidyltransferase</keyword>
<dbReference type="GO" id="GO:0003677">
    <property type="term" value="F:DNA binding"/>
    <property type="evidence" value="ECO:0007669"/>
    <property type="project" value="InterPro"/>
</dbReference>
<comment type="catalytic activity">
    <reaction evidence="7">
        <text>DNA(n) + a 2'-deoxyribonucleoside 5'-triphosphate = DNA(n+1) + diphosphate</text>
        <dbReference type="Rhea" id="RHEA:22508"/>
        <dbReference type="Rhea" id="RHEA-COMP:17339"/>
        <dbReference type="Rhea" id="RHEA-COMP:17340"/>
        <dbReference type="ChEBI" id="CHEBI:33019"/>
        <dbReference type="ChEBI" id="CHEBI:61560"/>
        <dbReference type="ChEBI" id="CHEBI:173112"/>
        <dbReference type="EC" id="2.7.7.7"/>
    </reaction>
</comment>
<dbReference type="Gene3D" id="3.40.50.300">
    <property type="entry name" value="P-loop containing nucleotide triphosphate hydrolases"/>
    <property type="match status" value="1"/>
</dbReference>
<dbReference type="Gene3D" id="1.20.272.10">
    <property type="match status" value="1"/>
</dbReference>
<evidence type="ECO:0000256" key="7">
    <source>
        <dbReference type="ARBA" id="ARBA00049244"/>
    </source>
</evidence>
<evidence type="ECO:0000313" key="8">
    <source>
        <dbReference type="EMBL" id="PYF11726.1"/>
    </source>
</evidence>
<evidence type="ECO:0000256" key="6">
    <source>
        <dbReference type="ARBA" id="ARBA00034754"/>
    </source>
</evidence>
<sequence>MKLTGIAATRYFGKPDPARLGLLIYGADAMRVALRRQEVIAALIGPEGEAEMRLTRLSGADLRKDASQVIDGIKEIGFFPGPRVVFVEEATDTTAPAFDAAVKAWTHGDAQIIVTAGGLTAKSALRKIFENHPNAYAIGIYDDPPSREEIEEILKKAGLRTIPNETMTDVLALSKALDPGDFRQTIEKIALYKHGDSSPLTPAEVALCAPTTVEAEIDEVLELVADGRPLDLARMMRRIEGQGVQPVTLAIMATRHFRTLHMAASDPGGAGAGIGKLRPPVFGPRRDVLQRQASRWGMMRLEEALKVLIEADLTLRSASKAPQMAVIERALMRLASMAAKLG</sequence>
<evidence type="ECO:0000256" key="4">
    <source>
        <dbReference type="ARBA" id="ARBA00022705"/>
    </source>
</evidence>
<keyword evidence="2" id="KW-0808">Transferase</keyword>
<dbReference type="Proteomes" id="UP000247727">
    <property type="component" value="Unassembled WGS sequence"/>
</dbReference>
<evidence type="ECO:0000256" key="3">
    <source>
        <dbReference type="ARBA" id="ARBA00022695"/>
    </source>
</evidence>
<dbReference type="EC" id="2.7.7.7" evidence="1"/>
<dbReference type="NCBIfam" id="TIGR01128">
    <property type="entry name" value="holA"/>
    <property type="match status" value="1"/>
</dbReference>
<reference evidence="8 9" key="1">
    <citation type="submission" date="2018-06" db="EMBL/GenBank/DDBJ databases">
        <title>Genomic Encyclopedia of Type Strains, Phase III (KMG-III): the genomes of soil and plant-associated and newly described type strains.</title>
        <authorList>
            <person name="Whitman W."/>
        </authorList>
    </citation>
    <scope>NUCLEOTIDE SEQUENCE [LARGE SCALE GENOMIC DNA]</scope>
    <source>
        <strain evidence="8 9">JA737</strain>
    </source>
</reference>
<gene>
    <name evidence="8" type="ORF">C8J30_10236</name>
</gene>
<dbReference type="RefSeq" id="WP_110804341.1">
    <property type="nucleotide sequence ID" value="NZ_QJTK01000002.1"/>
</dbReference>
<dbReference type="OrthoDB" id="9804983at2"/>
<dbReference type="InterPro" id="IPR008921">
    <property type="entry name" value="DNA_pol3_clamp-load_cplx_C"/>
</dbReference>
<protein>
    <recommendedName>
        <fullName evidence="1">DNA-directed DNA polymerase</fullName>
        <ecNumber evidence="1">2.7.7.7</ecNumber>
    </recommendedName>
</protein>
<evidence type="ECO:0000256" key="5">
    <source>
        <dbReference type="ARBA" id="ARBA00022932"/>
    </source>
</evidence>
<dbReference type="PANTHER" id="PTHR34388:SF1">
    <property type="entry name" value="DNA POLYMERASE III SUBUNIT DELTA"/>
    <property type="match status" value="1"/>
</dbReference>
<keyword evidence="4" id="KW-0235">DNA replication</keyword>
<dbReference type="GO" id="GO:0009360">
    <property type="term" value="C:DNA polymerase III complex"/>
    <property type="evidence" value="ECO:0007669"/>
    <property type="project" value="TreeGrafter"/>
</dbReference>
<evidence type="ECO:0000256" key="1">
    <source>
        <dbReference type="ARBA" id="ARBA00012417"/>
    </source>
</evidence>
<accession>A0A318U5S0</accession>
<dbReference type="InterPro" id="IPR027417">
    <property type="entry name" value="P-loop_NTPase"/>
</dbReference>
<dbReference type="GO" id="GO:0006261">
    <property type="term" value="P:DNA-templated DNA replication"/>
    <property type="evidence" value="ECO:0007669"/>
    <property type="project" value="TreeGrafter"/>
</dbReference>
<evidence type="ECO:0000256" key="2">
    <source>
        <dbReference type="ARBA" id="ARBA00022679"/>
    </source>
</evidence>
<proteinExistence type="inferred from homology"/>
<comment type="caution">
    <text evidence="8">The sequence shown here is derived from an EMBL/GenBank/DDBJ whole genome shotgun (WGS) entry which is preliminary data.</text>
</comment>
<comment type="similarity">
    <text evidence="6">Belongs to the DNA polymerase HolA subunit family.</text>
</comment>
<keyword evidence="9" id="KW-1185">Reference proteome</keyword>
<dbReference type="SUPFAM" id="SSF48019">
    <property type="entry name" value="post-AAA+ oligomerization domain-like"/>
    <property type="match status" value="1"/>
</dbReference>
<evidence type="ECO:0000313" key="9">
    <source>
        <dbReference type="Proteomes" id="UP000247727"/>
    </source>
</evidence>